<evidence type="ECO:0000256" key="1">
    <source>
        <dbReference type="SAM" id="MobiDB-lite"/>
    </source>
</evidence>
<accession>A0A8S5SHZ8</accession>
<reference evidence="2" key="1">
    <citation type="journal article" date="2021" name="Proc. Natl. Acad. Sci. U.S.A.">
        <title>A Catalog of Tens of Thousands of Viruses from Human Metagenomes Reveals Hidden Associations with Chronic Diseases.</title>
        <authorList>
            <person name="Tisza M.J."/>
            <person name="Buck C.B."/>
        </authorList>
    </citation>
    <scope>NUCLEOTIDE SEQUENCE</scope>
    <source>
        <strain evidence="2">CtqZP6</strain>
    </source>
</reference>
<feature type="region of interest" description="Disordered" evidence="1">
    <location>
        <begin position="1"/>
        <end position="21"/>
    </location>
</feature>
<sequence length="83" mass="9804">MQKSHPTTIHLKDLDQHKPEPDLREQFIKSNPKSIPHELQLMLVDIQTEFAQYLVSPQCKLSNDEANNLWFVVRKIFRSYGLE</sequence>
<organism evidence="2">
    <name type="scientific">Phage sp. ctqZP6</name>
    <dbReference type="NCBI Taxonomy" id="2828010"/>
    <lineage>
        <taxon>Viruses</taxon>
    </lineage>
</organism>
<name>A0A8S5SHZ8_9VIRU</name>
<feature type="compositionally biased region" description="Basic and acidic residues" evidence="1">
    <location>
        <begin position="10"/>
        <end position="21"/>
    </location>
</feature>
<protein>
    <submittedName>
        <fullName evidence="2">Uncharacterized protein</fullName>
    </submittedName>
</protein>
<dbReference type="EMBL" id="BK032598">
    <property type="protein sequence ID" value="DAF50641.1"/>
    <property type="molecule type" value="Genomic_DNA"/>
</dbReference>
<evidence type="ECO:0000313" key="2">
    <source>
        <dbReference type="EMBL" id="DAF50641.1"/>
    </source>
</evidence>
<proteinExistence type="predicted"/>